<dbReference type="AlphaFoldDB" id="A0A0U1KSY2"/>
<keyword evidence="2" id="KW-1185">Reference proteome</keyword>
<evidence type="ECO:0008006" key="3">
    <source>
        <dbReference type="Google" id="ProtNLM"/>
    </source>
</evidence>
<gene>
    <name evidence="1" type="ORF">SpAn4DRAFT_1501</name>
</gene>
<dbReference type="Proteomes" id="UP000049855">
    <property type="component" value="Unassembled WGS sequence"/>
</dbReference>
<protein>
    <recommendedName>
        <fullName evidence="3">Mobile element protein</fullName>
    </recommendedName>
</protein>
<sequence>MKFLGIQSIVYKKYRPHKSEAVYELGENLLNRDFTATKPMKNG</sequence>
<evidence type="ECO:0000313" key="2">
    <source>
        <dbReference type="Proteomes" id="UP000049855"/>
    </source>
</evidence>
<reference evidence="2" key="1">
    <citation type="submission" date="2015-03" db="EMBL/GenBank/DDBJ databases">
        <authorList>
            <person name="Nijsse Bart"/>
        </authorList>
    </citation>
    <scope>NUCLEOTIDE SEQUENCE [LARGE SCALE GENOMIC DNA]</scope>
</reference>
<organism evidence="1 2">
    <name type="scientific">Sporomusa ovata</name>
    <dbReference type="NCBI Taxonomy" id="2378"/>
    <lineage>
        <taxon>Bacteria</taxon>
        <taxon>Bacillati</taxon>
        <taxon>Bacillota</taxon>
        <taxon>Negativicutes</taxon>
        <taxon>Selenomonadales</taxon>
        <taxon>Sporomusaceae</taxon>
        <taxon>Sporomusa</taxon>
    </lineage>
</organism>
<name>A0A0U1KSY2_9FIRM</name>
<evidence type="ECO:0000313" key="1">
    <source>
        <dbReference type="EMBL" id="CQR70532.1"/>
    </source>
</evidence>
<proteinExistence type="predicted"/>
<accession>A0A0U1KSY2</accession>
<dbReference type="EMBL" id="CTRP01000003">
    <property type="protein sequence ID" value="CQR70532.1"/>
    <property type="molecule type" value="Genomic_DNA"/>
</dbReference>